<proteinExistence type="predicted"/>
<gene>
    <name evidence="1" type="ORF">NPIL_485421</name>
</gene>
<reference evidence="1" key="1">
    <citation type="submission" date="2020-08" db="EMBL/GenBank/DDBJ databases">
        <title>Multicomponent nature underlies the extraordinary mechanical properties of spider dragline silk.</title>
        <authorList>
            <person name="Kono N."/>
            <person name="Nakamura H."/>
            <person name="Mori M."/>
            <person name="Yoshida Y."/>
            <person name="Ohtoshi R."/>
            <person name="Malay A.D."/>
            <person name="Moran D.A.P."/>
            <person name="Tomita M."/>
            <person name="Numata K."/>
            <person name="Arakawa K."/>
        </authorList>
    </citation>
    <scope>NUCLEOTIDE SEQUENCE</scope>
</reference>
<dbReference type="EMBL" id="BMAW01019293">
    <property type="protein sequence ID" value="GFT62585.1"/>
    <property type="molecule type" value="Genomic_DNA"/>
</dbReference>
<evidence type="ECO:0000313" key="1">
    <source>
        <dbReference type="EMBL" id="GFT62585.1"/>
    </source>
</evidence>
<accession>A0A8X6PBW1</accession>
<name>A0A8X6PBW1_NEPPI</name>
<dbReference type="Proteomes" id="UP000887013">
    <property type="component" value="Unassembled WGS sequence"/>
</dbReference>
<sequence>MQIHEKQNILNASKINVLENISETHSLVANDYVSNSRISFFIDSGASQHRIKDANIFSSLDDSVESIIIIVADVKSTSSRVVKNYLEINIRRVSSGNVLINQRKKIENLLEKIIMKDHKPTCIPMDTSYSKNEDYTENLEYNSEYRQEQSEFFYIPLQSQERTHLQQ</sequence>
<dbReference type="OrthoDB" id="6471311at2759"/>
<protein>
    <submittedName>
        <fullName evidence="1">Uncharacterized protein</fullName>
    </submittedName>
</protein>
<organism evidence="1 2">
    <name type="scientific">Nephila pilipes</name>
    <name type="common">Giant wood spider</name>
    <name type="synonym">Nephila maculata</name>
    <dbReference type="NCBI Taxonomy" id="299642"/>
    <lineage>
        <taxon>Eukaryota</taxon>
        <taxon>Metazoa</taxon>
        <taxon>Ecdysozoa</taxon>
        <taxon>Arthropoda</taxon>
        <taxon>Chelicerata</taxon>
        <taxon>Arachnida</taxon>
        <taxon>Araneae</taxon>
        <taxon>Araneomorphae</taxon>
        <taxon>Entelegynae</taxon>
        <taxon>Araneoidea</taxon>
        <taxon>Nephilidae</taxon>
        <taxon>Nephila</taxon>
    </lineage>
</organism>
<dbReference type="AlphaFoldDB" id="A0A8X6PBW1"/>
<keyword evidence="2" id="KW-1185">Reference proteome</keyword>
<evidence type="ECO:0000313" key="2">
    <source>
        <dbReference type="Proteomes" id="UP000887013"/>
    </source>
</evidence>
<comment type="caution">
    <text evidence="1">The sequence shown here is derived from an EMBL/GenBank/DDBJ whole genome shotgun (WGS) entry which is preliminary data.</text>
</comment>